<dbReference type="InterPro" id="IPR032675">
    <property type="entry name" value="LRR_dom_sf"/>
</dbReference>
<keyword evidence="2" id="KW-1185">Reference proteome</keyword>
<evidence type="ECO:0000313" key="2">
    <source>
        <dbReference type="Proteomes" id="UP000724874"/>
    </source>
</evidence>
<gene>
    <name evidence="1" type="ORF">CPB84DRAFT_1792144</name>
</gene>
<dbReference type="SUPFAM" id="SSF52047">
    <property type="entry name" value="RNI-like"/>
    <property type="match status" value="1"/>
</dbReference>
<organism evidence="1 2">
    <name type="scientific">Gymnopilus junonius</name>
    <name type="common">Spectacular rustgill mushroom</name>
    <name type="synonym">Gymnopilus spectabilis subsp. junonius</name>
    <dbReference type="NCBI Taxonomy" id="109634"/>
    <lineage>
        <taxon>Eukaryota</taxon>
        <taxon>Fungi</taxon>
        <taxon>Dikarya</taxon>
        <taxon>Basidiomycota</taxon>
        <taxon>Agaricomycotina</taxon>
        <taxon>Agaricomycetes</taxon>
        <taxon>Agaricomycetidae</taxon>
        <taxon>Agaricales</taxon>
        <taxon>Agaricineae</taxon>
        <taxon>Hymenogastraceae</taxon>
        <taxon>Gymnopilus</taxon>
    </lineage>
</organism>
<sequence>MRGLVLGSINLNWTQVTQLTFDLLSVVQVFHIFQSSPNLRTCHFELVQSQASNYLKHTTHPNIESLDITFSNRQSDRLFFNTVTLPGLKSLRVRGQYIYLDPDHLIPFLTRSSSRLRFLSIDDTGYASEDLIHVGRSTPLLEELVITHNVALQGYLDKFYDALRDLPPGHGTLIPASTDPLLPLLRTFHWRGHGSFPWRVIPPLLAPFSKIDTGRRRPMERINVCCDRYSGTKIPIPYIDDSVLSQLRSFQDTVKFSFTIQLDTGWKDLLELSLNKISEENSGV</sequence>
<dbReference type="AlphaFoldDB" id="A0A9P5TIQ3"/>
<feature type="non-terminal residue" evidence="1">
    <location>
        <position position="284"/>
    </location>
</feature>
<accession>A0A9P5TIQ3</accession>
<proteinExistence type="predicted"/>
<comment type="caution">
    <text evidence="1">The sequence shown here is derived from an EMBL/GenBank/DDBJ whole genome shotgun (WGS) entry which is preliminary data.</text>
</comment>
<evidence type="ECO:0000313" key="1">
    <source>
        <dbReference type="EMBL" id="KAF8881054.1"/>
    </source>
</evidence>
<name>A0A9P5TIQ3_GYMJU</name>
<protein>
    <submittedName>
        <fullName evidence="1">Uncharacterized protein</fullName>
    </submittedName>
</protein>
<dbReference type="Gene3D" id="3.80.10.10">
    <property type="entry name" value="Ribonuclease Inhibitor"/>
    <property type="match status" value="1"/>
</dbReference>
<reference evidence="1" key="1">
    <citation type="submission" date="2020-11" db="EMBL/GenBank/DDBJ databases">
        <authorList>
            <consortium name="DOE Joint Genome Institute"/>
            <person name="Ahrendt S."/>
            <person name="Riley R."/>
            <person name="Andreopoulos W."/>
            <person name="LaButti K."/>
            <person name="Pangilinan J."/>
            <person name="Ruiz-duenas F.J."/>
            <person name="Barrasa J.M."/>
            <person name="Sanchez-Garcia M."/>
            <person name="Camarero S."/>
            <person name="Miyauchi S."/>
            <person name="Serrano A."/>
            <person name="Linde D."/>
            <person name="Babiker R."/>
            <person name="Drula E."/>
            <person name="Ayuso-Fernandez I."/>
            <person name="Pacheco R."/>
            <person name="Padilla G."/>
            <person name="Ferreira P."/>
            <person name="Barriuso J."/>
            <person name="Kellner H."/>
            <person name="Castanera R."/>
            <person name="Alfaro M."/>
            <person name="Ramirez L."/>
            <person name="Pisabarro A.G."/>
            <person name="Kuo A."/>
            <person name="Tritt A."/>
            <person name="Lipzen A."/>
            <person name="He G."/>
            <person name="Yan M."/>
            <person name="Ng V."/>
            <person name="Cullen D."/>
            <person name="Martin F."/>
            <person name="Rosso M.-N."/>
            <person name="Henrissat B."/>
            <person name="Hibbett D."/>
            <person name="Martinez A.T."/>
            <person name="Grigoriev I.V."/>
        </authorList>
    </citation>
    <scope>NUCLEOTIDE SEQUENCE</scope>
    <source>
        <strain evidence="1">AH 44721</strain>
    </source>
</reference>
<dbReference type="EMBL" id="JADNYJ010000135">
    <property type="protein sequence ID" value="KAF8881054.1"/>
    <property type="molecule type" value="Genomic_DNA"/>
</dbReference>
<dbReference type="Proteomes" id="UP000724874">
    <property type="component" value="Unassembled WGS sequence"/>
</dbReference>